<gene>
    <name evidence="2" type="ORF">GCM10018980_19490</name>
</gene>
<feature type="region of interest" description="Disordered" evidence="1">
    <location>
        <begin position="116"/>
        <end position="156"/>
    </location>
</feature>
<dbReference type="EMBL" id="BNBF01000004">
    <property type="protein sequence ID" value="GHG42984.1"/>
    <property type="molecule type" value="Genomic_DNA"/>
</dbReference>
<keyword evidence="3" id="KW-1185">Reference proteome</keyword>
<evidence type="ECO:0000313" key="3">
    <source>
        <dbReference type="Proteomes" id="UP000619355"/>
    </source>
</evidence>
<sequence length="208" mass="22168">MPSTRAVLEARQGAAASLEVSGLSTDPTTVAYAQMSWTLAYTAAPGRTARRGLGDGRGSPPRRLPPAAHRLPQNAPAGRLFAISPVAVDLYAVGVHWALGDAGAALDAGENLQPEQFPTAERKARPHRRDTARLTPVRGTDAHPHRGRGRGAPLERLRPAALRPVPARRRVPGWSASATPVTRVCVAGSVAIFGRRSLRSPSWVDRRP</sequence>
<name>A0A919C580_9ACTN</name>
<organism evidence="2 3">
    <name type="scientific">Streptomyces capoamus</name>
    <dbReference type="NCBI Taxonomy" id="68183"/>
    <lineage>
        <taxon>Bacteria</taxon>
        <taxon>Bacillati</taxon>
        <taxon>Actinomycetota</taxon>
        <taxon>Actinomycetes</taxon>
        <taxon>Kitasatosporales</taxon>
        <taxon>Streptomycetaceae</taxon>
        <taxon>Streptomyces</taxon>
    </lineage>
</organism>
<reference evidence="3" key="1">
    <citation type="journal article" date="2019" name="Int. J. Syst. Evol. Microbiol.">
        <title>The Global Catalogue of Microorganisms (GCM) 10K type strain sequencing project: providing services to taxonomists for standard genome sequencing and annotation.</title>
        <authorList>
            <consortium name="The Broad Institute Genomics Platform"/>
            <consortium name="The Broad Institute Genome Sequencing Center for Infectious Disease"/>
            <person name="Wu L."/>
            <person name="Ma J."/>
        </authorList>
    </citation>
    <scope>NUCLEOTIDE SEQUENCE [LARGE SCALE GENOMIC DNA]</scope>
    <source>
        <strain evidence="3">JCM 4253</strain>
    </source>
</reference>
<proteinExistence type="predicted"/>
<evidence type="ECO:0000256" key="1">
    <source>
        <dbReference type="SAM" id="MobiDB-lite"/>
    </source>
</evidence>
<protein>
    <submittedName>
        <fullName evidence="2">Uncharacterized protein</fullName>
    </submittedName>
</protein>
<feature type="region of interest" description="Disordered" evidence="1">
    <location>
        <begin position="48"/>
        <end position="72"/>
    </location>
</feature>
<comment type="caution">
    <text evidence="2">The sequence shown here is derived from an EMBL/GenBank/DDBJ whole genome shotgun (WGS) entry which is preliminary data.</text>
</comment>
<accession>A0A919C580</accession>
<dbReference type="Proteomes" id="UP000619355">
    <property type="component" value="Unassembled WGS sequence"/>
</dbReference>
<evidence type="ECO:0000313" key="2">
    <source>
        <dbReference type="EMBL" id="GHG42984.1"/>
    </source>
</evidence>
<dbReference type="AlphaFoldDB" id="A0A919C580"/>